<sequence length="196" mass="21979">MGIFISRMMDAFTGLQEKRILLLGLDAAGKTTLLYSLKLNECVHALPTVGFNVEHVQYKKIDMTVWDVGGQDKIRRLWNHYYRGTDALIFVVDSTDRDRIEEARSELHKILSNDEVQQTNSAVLVFANKQDLPNAIAPTEMIEKLALRSVPCMNWYCQGSVASTGAGLYEGLDWLNNVLTKAQKGRQGGASAQLRF</sequence>
<dbReference type="PROSITE" id="PS51417">
    <property type="entry name" value="ARF"/>
    <property type="match status" value="1"/>
</dbReference>
<accession>A0A9W7LC17</accession>
<keyword evidence="3 4" id="KW-0342">GTP-binding</keyword>
<dbReference type="SMART" id="SM00178">
    <property type="entry name" value="SAR"/>
    <property type="match status" value="1"/>
</dbReference>
<keyword evidence="5" id="KW-0460">Magnesium</keyword>
<evidence type="ECO:0000256" key="3">
    <source>
        <dbReference type="ARBA" id="ARBA00023134"/>
    </source>
</evidence>
<organism evidence="7 8">
    <name type="scientific">Triparma columacea</name>
    <dbReference type="NCBI Taxonomy" id="722753"/>
    <lineage>
        <taxon>Eukaryota</taxon>
        <taxon>Sar</taxon>
        <taxon>Stramenopiles</taxon>
        <taxon>Ochrophyta</taxon>
        <taxon>Bolidophyceae</taxon>
        <taxon>Parmales</taxon>
        <taxon>Triparmaceae</taxon>
        <taxon>Triparma</taxon>
    </lineage>
</organism>
<dbReference type="Gene3D" id="3.40.50.300">
    <property type="entry name" value="P-loop containing nucleotide triphosphate hydrolases"/>
    <property type="match status" value="1"/>
</dbReference>
<dbReference type="OrthoDB" id="2011769at2759"/>
<dbReference type="SMART" id="SM00177">
    <property type="entry name" value="ARF"/>
    <property type="match status" value="1"/>
</dbReference>
<dbReference type="EMBL" id="BRYA01000259">
    <property type="protein sequence ID" value="GMI45640.1"/>
    <property type="molecule type" value="Genomic_DNA"/>
</dbReference>
<evidence type="ECO:0000256" key="6">
    <source>
        <dbReference type="RuleBase" id="RU003925"/>
    </source>
</evidence>
<dbReference type="GO" id="GO:0046872">
    <property type="term" value="F:metal ion binding"/>
    <property type="evidence" value="ECO:0007669"/>
    <property type="project" value="UniProtKB-KW"/>
</dbReference>
<keyword evidence="8" id="KW-1185">Reference proteome</keyword>
<dbReference type="FunFam" id="3.40.50.300:FF:000412">
    <property type="entry name" value="ADP-ribosylation factor 1"/>
    <property type="match status" value="1"/>
</dbReference>
<dbReference type="InterPro" id="IPR027417">
    <property type="entry name" value="P-loop_NTPase"/>
</dbReference>
<comment type="caution">
    <text evidence="7">The sequence shown here is derived from an EMBL/GenBank/DDBJ whole genome shotgun (WGS) entry which is preliminary data.</text>
</comment>
<dbReference type="GO" id="GO:0030010">
    <property type="term" value="P:establishment of cell polarity"/>
    <property type="evidence" value="ECO:0007669"/>
    <property type="project" value="UniProtKB-ARBA"/>
</dbReference>
<dbReference type="NCBIfam" id="TIGR00231">
    <property type="entry name" value="small_GTP"/>
    <property type="match status" value="1"/>
</dbReference>
<dbReference type="GO" id="GO:0003924">
    <property type="term" value="F:GTPase activity"/>
    <property type="evidence" value="ECO:0007669"/>
    <property type="project" value="InterPro"/>
</dbReference>
<feature type="binding site" evidence="4">
    <location>
        <begin position="24"/>
        <end position="31"/>
    </location>
    <ligand>
        <name>GTP</name>
        <dbReference type="ChEBI" id="CHEBI:37565"/>
    </ligand>
</feature>
<gene>
    <name evidence="7" type="ORF">TrCOL_g13793</name>
</gene>
<evidence type="ECO:0000256" key="5">
    <source>
        <dbReference type="PIRSR" id="PIRSR606689-2"/>
    </source>
</evidence>
<dbReference type="PANTHER" id="PTHR11711">
    <property type="entry name" value="ADP RIBOSYLATION FACTOR-RELATED"/>
    <property type="match status" value="1"/>
</dbReference>
<keyword evidence="2 4" id="KW-0547">Nucleotide-binding</keyword>
<feature type="binding site" evidence="4">
    <location>
        <position position="70"/>
    </location>
    <ligand>
        <name>GTP</name>
        <dbReference type="ChEBI" id="CHEBI:37565"/>
    </ligand>
</feature>
<dbReference type="AlphaFoldDB" id="A0A9W7LC17"/>
<evidence type="ECO:0000313" key="7">
    <source>
        <dbReference type="EMBL" id="GMI45640.1"/>
    </source>
</evidence>
<evidence type="ECO:0000256" key="2">
    <source>
        <dbReference type="ARBA" id="ARBA00022741"/>
    </source>
</evidence>
<proteinExistence type="inferred from homology"/>
<keyword evidence="5" id="KW-0479">Metal-binding</keyword>
<name>A0A9W7LC17_9STRA</name>
<feature type="binding site" evidence="4">
    <location>
        <begin position="128"/>
        <end position="131"/>
    </location>
    <ligand>
        <name>GTP</name>
        <dbReference type="ChEBI" id="CHEBI:37565"/>
    </ligand>
</feature>
<dbReference type="GO" id="GO:0005525">
    <property type="term" value="F:GTP binding"/>
    <property type="evidence" value="ECO:0007669"/>
    <property type="project" value="UniProtKB-KW"/>
</dbReference>
<dbReference type="SUPFAM" id="SSF52540">
    <property type="entry name" value="P-loop containing nucleoside triphosphate hydrolases"/>
    <property type="match status" value="1"/>
</dbReference>
<feature type="binding site" evidence="5">
    <location>
        <position position="31"/>
    </location>
    <ligand>
        <name>Mg(2+)</name>
        <dbReference type="ChEBI" id="CHEBI:18420"/>
    </ligand>
</feature>
<dbReference type="CDD" id="cd00878">
    <property type="entry name" value="Arf_Arl"/>
    <property type="match status" value="1"/>
</dbReference>
<feature type="binding site" evidence="5">
    <location>
        <position position="48"/>
    </location>
    <ligand>
        <name>Mg(2+)</name>
        <dbReference type="ChEBI" id="CHEBI:18420"/>
    </ligand>
</feature>
<dbReference type="Pfam" id="PF00025">
    <property type="entry name" value="Arf"/>
    <property type="match status" value="1"/>
</dbReference>
<dbReference type="Proteomes" id="UP001165065">
    <property type="component" value="Unassembled WGS sequence"/>
</dbReference>
<reference evidence="8" key="1">
    <citation type="journal article" date="2023" name="Commun. Biol.">
        <title>Genome analysis of Parmales, the sister group of diatoms, reveals the evolutionary specialization of diatoms from phago-mixotrophs to photoautotrophs.</title>
        <authorList>
            <person name="Ban H."/>
            <person name="Sato S."/>
            <person name="Yoshikawa S."/>
            <person name="Yamada K."/>
            <person name="Nakamura Y."/>
            <person name="Ichinomiya M."/>
            <person name="Sato N."/>
            <person name="Blanc-Mathieu R."/>
            <person name="Endo H."/>
            <person name="Kuwata A."/>
            <person name="Ogata H."/>
        </authorList>
    </citation>
    <scope>NUCLEOTIDE SEQUENCE [LARGE SCALE GENOMIC DNA]</scope>
</reference>
<evidence type="ECO:0000313" key="8">
    <source>
        <dbReference type="Proteomes" id="UP001165065"/>
    </source>
</evidence>
<comment type="similarity">
    <text evidence="1 6">Belongs to the small GTPase superfamily. Arf family.</text>
</comment>
<evidence type="ECO:0008006" key="9">
    <source>
        <dbReference type="Google" id="ProtNLM"/>
    </source>
</evidence>
<protein>
    <recommendedName>
        <fullName evidence="9">ADP-ribosylation factor</fullName>
    </recommendedName>
</protein>
<evidence type="ECO:0000256" key="1">
    <source>
        <dbReference type="ARBA" id="ARBA00010290"/>
    </source>
</evidence>
<dbReference type="InterPro" id="IPR006689">
    <property type="entry name" value="Small_GTPase_ARF/SAR"/>
</dbReference>
<dbReference type="InterPro" id="IPR024156">
    <property type="entry name" value="Small_GTPase_ARF"/>
</dbReference>
<dbReference type="PRINTS" id="PR00328">
    <property type="entry name" value="SAR1GTPBP"/>
</dbReference>
<dbReference type="SMART" id="SM00175">
    <property type="entry name" value="RAB"/>
    <property type="match status" value="1"/>
</dbReference>
<evidence type="ECO:0000256" key="4">
    <source>
        <dbReference type="PIRSR" id="PIRSR606689-1"/>
    </source>
</evidence>
<dbReference type="InterPro" id="IPR005225">
    <property type="entry name" value="Small_GTP-bd"/>
</dbReference>